<dbReference type="FunFam" id="3.30.70.270:FF:000001">
    <property type="entry name" value="Diguanylate cyclase domain protein"/>
    <property type="match status" value="1"/>
</dbReference>
<dbReference type="InterPro" id="IPR011623">
    <property type="entry name" value="7TMR_DISM_rcpt_extracell_dom1"/>
</dbReference>
<evidence type="ECO:0000313" key="7">
    <source>
        <dbReference type="Proteomes" id="UP000184170"/>
    </source>
</evidence>
<dbReference type="CDD" id="cd01949">
    <property type="entry name" value="GGDEF"/>
    <property type="match status" value="1"/>
</dbReference>
<dbReference type="SUPFAM" id="SSF55073">
    <property type="entry name" value="Nucleotide cyclase"/>
    <property type="match status" value="1"/>
</dbReference>
<evidence type="ECO:0000259" key="5">
    <source>
        <dbReference type="PROSITE" id="PS50887"/>
    </source>
</evidence>
<dbReference type="GO" id="GO:0043709">
    <property type="term" value="P:cell adhesion involved in single-species biofilm formation"/>
    <property type="evidence" value="ECO:0007669"/>
    <property type="project" value="TreeGrafter"/>
</dbReference>
<dbReference type="Proteomes" id="UP000184170">
    <property type="component" value="Unassembled WGS sequence"/>
</dbReference>
<dbReference type="GO" id="GO:1902201">
    <property type="term" value="P:negative regulation of bacterial-type flagellum-dependent cell motility"/>
    <property type="evidence" value="ECO:0007669"/>
    <property type="project" value="TreeGrafter"/>
</dbReference>
<dbReference type="NCBIfam" id="TIGR00254">
    <property type="entry name" value="GGDEF"/>
    <property type="match status" value="1"/>
</dbReference>
<evidence type="ECO:0000313" key="6">
    <source>
        <dbReference type="EMBL" id="SHE89452.1"/>
    </source>
</evidence>
<dbReference type="Pfam" id="PF07695">
    <property type="entry name" value="7TMR-DISM_7TM"/>
    <property type="match status" value="1"/>
</dbReference>
<comment type="cofactor">
    <cofactor evidence="1">
        <name>Mg(2+)</name>
        <dbReference type="ChEBI" id="CHEBI:18420"/>
    </cofactor>
</comment>
<dbReference type="Gene3D" id="3.30.70.270">
    <property type="match status" value="1"/>
</dbReference>
<dbReference type="Gene3D" id="2.60.40.2380">
    <property type="match status" value="1"/>
</dbReference>
<evidence type="ECO:0000256" key="2">
    <source>
        <dbReference type="ARBA" id="ARBA00012528"/>
    </source>
</evidence>
<name>A0A1M4X8G2_9GAMM</name>
<keyword evidence="4" id="KW-1133">Transmembrane helix</keyword>
<feature type="transmembrane region" description="Helical" evidence="4">
    <location>
        <begin position="245"/>
        <end position="271"/>
    </location>
</feature>
<keyword evidence="7" id="KW-1185">Reference proteome</keyword>
<protein>
    <recommendedName>
        <fullName evidence="2">diguanylate cyclase</fullName>
        <ecNumber evidence="2">2.7.7.65</ecNumber>
    </recommendedName>
</protein>
<dbReference type="EC" id="2.7.7.65" evidence="2"/>
<keyword evidence="4" id="KW-0812">Transmembrane</keyword>
<comment type="catalytic activity">
    <reaction evidence="3">
        <text>2 GTP = 3',3'-c-di-GMP + 2 diphosphate</text>
        <dbReference type="Rhea" id="RHEA:24898"/>
        <dbReference type="ChEBI" id="CHEBI:33019"/>
        <dbReference type="ChEBI" id="CHEBI:37565"/>
        <dbReference type="ChEBI" id="CHEBI:58805"/>
        <dbReference type="EC" id="2.7.7.65"/>
    </reaction>
</comment>
<dbReference type="InterPro" id="IPR050469">
    <property type="entry name" value="Diguanylate_Cyclase"/>
</dbReference>
<dbReference type="InterPro" id="IPR000160">
    <property type="entry name" value="GGDEF_dom"/>
</dbReference>
<gene>
    <name evidence="6" type="ORF">SAMN04487965_0889</name>
</gene>
<evidence type="ECO:0000256" key="4">
    <source>
        <dbReference type="SAM" id="Phobius"/>
    </source>
</evidence>
<feature type="transmembrane region" description="Helical" evidence="4">
    <location>
        <begin position="313"/>
        <end position="331"/>
    </location>
</feature>
<feature type="transmembrane region" description="Helical" evidence="4">
    <location>
        <begin position="398"/>
        <end position="418"/>
    </location>
</feature>
<dbReference type="PANTHER" id="PTHR45138">
    <property type="entry name" value="REGULATORY COMPONENTS OF SENSORY TRANSDUCTION SYSTEM"/>
    <property type="match status" value="1"/>
</dbReference>
<feature type="transmembrane region" description="Helical" evidence="4">
    <location>
        <begin position="370"/>
        <end position="392"/>
    </location>
</feature>
<dbReference type="STRING" id="494016.SAMN04487965_0889"/>
<feature type="transmembrane region" description="Helical" evidence="4">
    <location>
        <begin position="217"/>
        <end position="238"/>
    </location>
</feature>
<feature type="domain" description="GGDEF" evidence="5">
    <location>
        <begin position="465"/>
        <end position="597"/>
    </location>
</feature>
<dbReference type="PANTHER" id="PTHR45138:SF9">
    <property type="entry name" value="DIGUANYLATE CYCLASE DGCM-RELATED"/>
    <property type="match status" value="1"/>
</dbReference>
<dbReference type="Pfam" id="PF00990">
    <property type="entry name" value="GGDEF"/>
    <property type="match status" value="1"/>
</dbReference>
<dbReference type="GO" id="GO:0005886">
    <property type="term" value="C:plasma membrane"/>
    <property type="evidence" value="ECO:0007669"/>
    <property type="project" value="TreeGrafter"/>
</dbReference>
<evidence type="ECO:0000256" key="1">
    <source>
        <dbReference type="ARBA" id="ARBA00001946"/>
    </source>
</evidence>
<dbReference type="GO" id="GO:0052621">
    <property type="term" value="F:diguanylate cyclase activity"/>
    <property type="evidence" value="ECO:0007669"/>
    <property type="project" value="UniProtKB-EC"/>
</dbReference>
<evidence type="ECO:0000256" key="3">
    <source>
        <dbReference type="ARBA" id="ARBA00034247"/>
    </source>
</evidence>
<feature type="transmembrane region" description="Helical" evidence="4">
    <location>
        <begin position="277"/>
        <end position="301"/>
    </location>
</feature>
<keyword evidence="4" id="KW-0472">Membrane</keyword>
<reference evidence="7" key="1">
    <citation type="submission" date="2016-11" db="EMBL/GenBank/DDBJ databases">
        <authorList>
            <person name="Varghese N."/>
            <person name="Submissions S."/>
        </authorList>
    </citation>
    <scope>NUCLEOTIDE SEQUENCE [LARGE SCALE GENOMIC DNA]</scope>
    <source>
        <strain evidence="7">CGMCC 1.7063</strain>
    </source>
</reference>
<feature type="transmembrane region" description="Helical" evidence="4">
    <location>
        <begin position="337"/>
        <end position="358"/>
    </location>
</feature>
<dbReference type="InterPro" id="IPR043128">
    <property type="entry name" value="Rev_trsase/Diguanyl_cyclase"/>
</dbReference>
<dbReference type="Pfam" id="PF07696">
    <property type="entry name" value="7TMR-DISMED2"/>
    <property type="match status" value="1"/>
</dbReference>
<dbReference type="SMART" id="SM00267">
    <property type="entry name" value="GGDEF"/>
    <property type="match status" value="1"/>
</dbReference>
<organism evidence="6 7">
    <name type="scientific">Microbulbifer donghaiensis</name>
    <dbReference type="NCBI Taxonomy" id="494016"/>
    <lineage>
        <taxon>Bacteria</taxon>
        <taxon>Pseudomonadati</taxon>
        <taxon>Pseudomonadota</taxon>
        <taxon>Gammaproteobacteria</taxon>
        <taxon>Cellvibrionales</taxon>
        <taxon>Microbulbiferaceae</taxon>
        <taxon>Microbulbifer</taxon>
    </lineage>
</organism>
<dbReference type="InterPro" id="IPR011622">
    <property type="entry name" value="7TMR_DISM_rcpt_extracell_dom2"/>
</dbReference>
<proteinExistence type="predicted"/>
<dbReference type="InterPro" id="IPR029787">
    <property type="entry name" value="Nucleotide_cyclase"/>
</dbReference>
<dbReference type="AlphaFoldDB" id="A0A1M4X8G2"/>
<dbReference type="EMBL" id="FQVA01000001">
    <property type="protein sequence ID" value="SHE89452.1"/>
    <property type="molecule type" value="Genomic_DNA"/>
</dbReference>
<sequence>MFPMALENNNSHHGTAPPLGLLKLCSGLGTACHRVVAAILPVLCLSLFVGGIACAQPLHITEQYGGPLGKHAGFLVERDGPLRLSQAYQAWQNGWFAPGSHPIASFGIGSRPVWMQLALHNDTSESAPRILTLGKTWMDHLHVYLLQDGRVLHAWKSGDAHAATADLVPGMGYRLPLQVPPGHSQIFIRAQTADPFVLSVSLRSARDTAAAARGVQYGYSVLFGFLVALICYNLMLYLGFRSRSYLYYALYLVSFIAMCIAYSGHGFAWWWPLEVGFQRFVILVLMVVYGCCGFLFACCFLKLGEHAPQVRRWVIATCAAALMLMTYFVGRGSQWDAALLAFNFVTFFSVAMVLLGVLSIRHGQREGRYFLGAALCSMLGVAATTLSVRGVIPMSTLTFHGVEFGMMLEATLLSLALARQMRAQKNALLHAQRLSRIDPLTGLPNRRAFREDASGIWGTAVRHGRPLSVIVLDIDHFKSVNDLHGHQFGDQALLAVSELLAGFCRKGDRVARWGGEEFVLLLPETNLVQACQVAERLRRAVANCRLAAGTATIRLSISLGAAQRNSQASLDALLCDADQKLYEAKQQGRNRVAPCGDFDYAV</sequence>
<accession>A0A1M4X8G2</accession>
<dbReference type="PROSITE" id="PS50887">
    <property type="entry name" value="GGDEF"/>
    <property type="match status" value="1"/>
</dbReference>